<keyword evidence="2" id="KW-1133">Transmembrane helix</keyword>
<accession>A0A811BPY8</accession>
<evidence type="ECO:0000313" key="4">
    <source>
        <dbReference type="Proteomes" id="UP001253637"/>
    </source>
</evidence>
<organism evidence="3 4">
    <name type="scientific">Pandoravirus japonicus</name>
    <dbReference type="NCBI Taxonomy" id="2823154"/>
    <lineage>
        <taxon>Viruses</taxon>
        <taxon>Pandoravirus</taxon>
    </lineage>
</organism>
<dbReference type="EMBL" id="LC625835">
    <property type="protein sequence ID" value="BCU03370.1"/>
    <property type="molecule type" value="Genomic_DNA"/>
</dbReference>
<feature type="region of interest" description="Disordered" evidence="1">
    <location>
        <begin position="72"/>
        <end position="102"/>
    </location>
</feature>
<name>A0A811BPY8_9VIRU</name>
<sequence length="125" mass="13861">MVGYCCRGRCRWGTNKKVRRPIFYLFFFPFLFFFRGETRSTGLGTLPPVLSGACLFSVRAPSARMGPVAVETDAAQKKGGAGAAQRHTESGLPAARPRNKNRKKACLHWPLARVCGATKRRTMRA</sequence>
<feature type="transmembrane region" description="Helical" evidence="2">
    <location>
        <begin position="21"/>
        <end position="36"/>
    </location>
</feature>
<evidence type="ECO:0000256" key="2">
    <source>
        <dbReference type="SAM" id="Phobius"/>
    </source>
</evidence>
<keyword evidence="2" id="KW-0812">Transmembrane</keyword>
<reference evidence="3" key="1">
    <citation type="submission" date="2021-04" db="EMBL/GenBank/DDBJ databases">
        <title>Draft Genome Sequence of Pandoravirus japonicus, Isolated from the Sabaishi River of Niigata, Japan.</title>
        <authorList>
            <person name="Hosokawa N."/>
            <person name="Takahashi H."/>
            <person name="Aoki K."/>
            <person name="Takemura M."/>
        </authorList>
    </citation>
    <scope>NUCLEOTIDE SEQUENCE</scope>
</reference>
<evidence type="ECO:0000313" key="3">
    <source>
        <dbReference type="EMBL" id="BCU03370.1"/>
    </source>
</evidence>
<evidence type="ECO:0000256" key="1">
    <source>
        <dbReference type="SAM" id="MobiDB-lite"/>
    </source>
</evidence>
<proteinExistence type="predicted"/>
<protein>
    <submittedName>
        <fullName evidence="3">Uncharacterized protein</fullName>
    </submittedName>
</protein>
<dbReference type="Proteomes" id="UP001253637">
    <property type="component" value="Segment"/>
</dbReference>
<keyword evidence="2" id="KW-0472">Membrane</keyword>